<evidence type="ECO:0000313" key="4">
    <source>
        <dbReference type="Proteomes" id="UP000321907"/>
    </source>
</evidence>
<dbReference type="Pfam" id="PF11617">
    <property type="entry name" value="Cu-binding_MopE"/>
    <property type="match status" value="1"/>
</dbReference>
<dbReference type="EMBL" id="VOXD01000003">
    <property type="protein sequence ID" value="TXF91174.1"/>
    <property type="molecule type" value="Genomic_DNA"/>
</dbReference>
<reference evidence="3 4" key="1">
    <citation type="submission" date="2019-08" db="EMBL/GenBank/DDBJ databases">
        <title>Lewinella sp. strain SSH13 Genome sequencing and assembly.</title>
        <authorList>
            <person name="Kim I."/>
        </authorList>
    </citation>
    <scope>NUCLEOTIDE SEQUENCE [LARGE SCALE GENOMIC DNA]</scope>
    <source>
        <strain evidence="3 4">SSH13</strain>
    </source>
</reference>
<evidence type="ECO:0000313" key="3">
    <source>
        <dbReference type="EMBL" id="TXF91174.1"/>
    </source>
</evidence>
<keyword evidence="4" id="KW-1185">Reference proteome</keyword>
<evidence type="ECO:0000259" key="2">
    <source>
        <dbReference type="Pfam" id="PF18962"/>
    </source>
</evidence>
<keyword evidence="1" id="KW-0732">Signal</keyword>
<dbReference type="Gene3D" id="2.80.10.50">
    <property type="match status" value="3"/>
</dbReference>
<dbReference type="Pfam" id="PF18962">
    <property type="entry name" value="Por_Secre_tail"/>
    <property type="match status" value="1"/>
</dbReference>
<feature type="signal peptide" evidence="1">
    <location>
        <begin position="1"/>
        <end position="22"/>
    </location>
</feature>
<gene>
    <name evidence="3" type="ORF">FUA23_02815</name>
</gene>
<dbReference type="Pfam" id="PF17164">
    <property type="entry name" value="DUF5122"/>
    <property type="match status" value="3"/>
</dbReference>
<dbReference type="RefSeq" id="WP_147929193.1">
    <property type="nucleotide sequence ID" value="NZ_VOXD01000003.1"/>
</dbReference>
<accession>A0A5C7FWU4</accession>
<protein>
    <submittedName>
        <fullName evidence="3">T9SS type A sorting domain-containing protein</fullName>
    </submittedName>
</protein>
<feature type="chain" id="PRO_5023125995" evidence="1">
    <location>
        <begin position="23"/>
        <end position="566"/>
    </location>
</feature>
<evidence type="ECO:0000256" key="1">
    <source>
        <dbReference type="SAM" id="SignalP"/>
    </source>
</evidence>
<proteinExistence type="predicted"/>
<dbReference type="NCBIfam" id="TIGR02608">
    <property type="entry name" value="delta_60_rpt"/>
    <property type="match status" value="5"/>
</dbReference>
<dbReference type="SUPFAM" id="SSF101898">
    <property type="entry name" value="NHL repeat"/>
    <property type="match status" value="1"/>
</dbReference>
<dbReference type="InterPro" id="IPR013431">
    <property type="entry name" value="Delta_60_rpt"/>
</dbReference>
<organism evidence="3 4">
    <name type="scientific">Neolewinella aurantiaca</name>
    <dbReference type="NCBI Taxonomy" id="2602767"/>
    <lineage>
        <taxon>Bacteria</taxon>
        <taxon>Pseudomonadati</taxon>
        <taxon>Bacteroidota</taxon>
        <taxon>Saprospiria</taxon>
        <taxon>Saprospirales</taxon>
        <taxon>Lewinellaceae</taxon>
        <taxon>Neolewinella</taxon>
    </lineage>
</organism>
<comment type="caution">
    <text evidence="3">The sequence shown here is derived from an EMBL/GenBank/DDBJ whole genome shotgun (WGS) entry which is preliminary data.</text>
</comment>
<dbReference type="PANTHER" id="PTHR42754:SF1">
    <property type="entry name" value="LIPOPROTEIN"/>
    <property type="match status" value="1"/>
</dbReference>
<dbReference type="AlphaFoldDB" id="A0A5C7FWU4"/>
<dbReference type="InterPro" id="IPR026444">
    <property type="entry name" value="Secre_tail"/>
</dbReference>
<name>A0A5C7FWU4_9BACT</name>
<dbReference type="InterPro" id="IPR021655">
    <property type="entry name" value="Put_metal-bd"/>
</dbReference>
<dbReference type="Proteomes" id="UP000321907">
    <property type="component" value="Unassembled WGS sequence"/>
</dbReference>
<dbReference type="PANTHER" id="PTHR42754">
    <property type="entry name" value="ENDOGLUCANASE"/>
    <property type="match status" value="1"/>
</dbReference>
<dbReference type="NCBIfam" id="TIGR04183">
    <property type="entry name" value="Por_Secre_tail"/>
    <property type="match status" value="1"/>
</dbReference>
<feature type="domain" description="Secretion system C-terminal sorting" evidence="2">
    <location>
        <begin position="492"/>
        <end position="564"/>
    </location>
</feature>
<dbReference type="OrthoDB" id="9805017at2"/>
<sequence length="566" mass="60110">MMFKMFTPLILVIFCCTGGLFAQDGQLDSTFAGDGILLADFAEGTETINDIVQQPDEKLVAVMSSRYPNPETFDIQVVRFNPDGTNDSTFADNGVFRYRNDSGSDLGYDLELLDDGSFLVAGSWATPDPADTDFHLFKLTPQGELDSAFGTNGSTVMKIDSSEDYARAIAVTNSGEIYLGGDSKVPGFSRSRNVIMKLNAAGLVDSTFGTNGVFMWNDHLEGAATSSLRQLLITPEGDLLTSGRTKPSGTDRISLYKVKPDGSGLDSSFAVNGELLSPLQGYGYGLTMHPNGTILVTGQNLTTDGNDLVVAAFDGNGVSVPDFGVFGVVTVNPGINEAGLDIAIQPDGMIVVCGETGGTVFSGPPRQFLSVRMDITGVIDSTWGDNGIVTTMTSDFFAFPNAILVQSDGKIVLGGASATQTTGNDLTLVRYGNFIDADGDGYSIVDDCDDFVFEINPGAFDIANNGIDEDCNGEDSPVAVRFVDLSSSFEAYPNPALDEVVLRTNDPSLQALQIEVFTANGRLLSSFAPAFGPLNTTVSLRDFPAGMLVIRVQTETGTAVKRIVKL</sequence>